<dbReference type="AlphaFoldDB" id="A0A8J6HN62"/>
<proteinExistence type="predicted"/>
<sequence>MSVIKGRVSFLFIETERDARERRGHGQRRVFRLLFVFDRLLVSGQFQLSEYPSEYKRVYSALVLCSEPAYNGQVSQKICSAFYIWYTSGGSDTKPKKNRLYDDNYLKYGFTVMANKPQCVICGEVLSRESMKPSKLNRHLLSKHPKEADKRLDFFERKGKTLNQQQTTMTQVSSVNEKALLASYRVAYRIAKAGKPHTVAENLILPAAIDMVEVMLGMQEANKLKSIPLSDNTIQRRINHMADDIREQLVEKLKKSPHFAMQFDESTDISCCAQFVVFVRFEADESIMEDILFCKALPANTTGQCLYEMFLESTRDYEIDWTKCIAICSDGAKAMTGNKSGFVAKLKSIMPNVSWTHCFLYRQALAAKVLTSDLNDVLKERIVEETATDHSLVVSAHIPSMILSLQKLEEKLLSYFPEQDSEASDGQRWILNPFLDMSVQLANLPAKLKENLIDIATDGMLKMEFHSQKIDVFWIKRKAEYPELARETLKDLQPSLLLLSCLRPRPPEQGFATPLGVATHRLKNTL</sequence>
<dbReference type="PANTHER" id="PTHR45913:SF19">
    <property type="entry name" value="LOW QUALITY PROTEIN: ZINC FINGER BED DOMAIN-CONTAINING PROTEIN 5-LIKE"/>
    <property type="match status" value="1"/>
</dbReference>
<dbReference type="EMBL" id="JABDTM020019378">
    <property type="protein sequence ID" value="KAH0817487.1"/>
    <property type="molecule type" value="Genomic_DNA"/>
</dbReference>
<reference evidence="1" key="2">
    <citation type="submission" date="2021-08" db="EMBL/GenBank/DDBJ databases">
        <authorList>
            <person name="Eriksson T."/>
        </authorList>
    </citation>
    <scope>NUCLEOTIDE SEQUENCE</scope>
    <source>
        <strain evidence="1">Stoneville</strain>
        <tissue evidence="1">Whole head</tissue>
    </source>
</reference>
<organism evidence="1 2">
    <name type="scientific">Tenebrio molitor</name>
    <name type="common">Yellow mealworm beetle</name>
    <dbReference type="NCBI Taxonomy" id="7067"/>
    <lineage>
        <taxon>Eukaryota</taxon>
        <taxon>Metazoa</taxon>
        <taxon>Ecdysozoa</taxon>
        <taxon>Arthropoda</taxon>
        <taxon>Hexapoda</taxon>
        <taxon>Insecta</taxon>
        <taxon>Pterygota</taxon>
        <taxon>Neoptera</taxon>
        <taxon>Endopterygota</taxon>
        <taxon>Coleoptera</taxon>
        <taxon>Polyphaga</taxon>
        <taxon>Cucujiformia</taxon>
        <taxon>Tenebrionidae</taxon>
        <taxon>Tenebrio</taxon>
    </lineage>
</organism>
<dbReference type="PANTHER" id="PTHR45913">
    <property type="entry name" value="EPM2A-INTERACTING PROTEIN 1"/>
    <property type="match status" value="1"/>
</dbReference>
<reference evidence="1" key="1">
    <citation type="journal article" date="2020" name="J Insects Food Feed">
        <title>The yellow mealworm (Tenebrio molitor) genome: a resource for the emerging insects as food and feed industry.</title>
        <authorList>
            <person name="Eriksson T."/>
            <person name="Andere A."/>
            <person name="Kelstrup H."/>
            <person name="Emery V."/>
            <person name="Picard C."/>
        </authorList>
    </citation>
    <scope>NUCLEOTIDE SEQUENCE</scope>
    <source>
        <strain evidence="1">Stoneville</strain>
        <tissue evidence="1">Whole head</tissue>
    </source>
</reference>
<dbReference type="Proteomes" id="UP000719412">
    <property type="component" value="Unassembled WGS sequence"/>
</dbReference>
<evidence type="ECO:0000313" key="1">
    <source>
        <dbReference type="EMBL" id="KAH0817487.1"/>
    </source>
</evidence>
<accession>A0A8J6HN62</accession>
<name>A0A8J6HN62_TENMO</name>
<gene>
    <name evidence="1" type="ORF">GEV33_005304</name>
</gene>
<keyword evidence="2" id="KW-1185">Reference proteome</keyword>
<comment type="caution">
    <text evidence="1">The sequence shown here is derived from an EMBL/GenBank/DDBJ whole genome shotgun (WGS) entry which is preliminary data.</text>
</comment>
<protein>
    <submittedName>
        <fullName evidence="1">Uncharacterized protein</fullName>
    </submittedName>
</protein>
<evidence type="ECO:0000313" key="2">
    <source>
        <dbReference type="Proteomes" id="UP000719412"/>
    </source>
</evidence>